<comment type="caution">
    <text evidence="1">The sequence shown here is derived from an EMBL/GenBank/DDBJ whole genome shotgun (WGS) entry which is preliminary data.</text>
</comment>
<dbReference type="Proteomes" id="UP000789405">
    <property type="component" value="Unassembled WGS sequence"/>
</dbReference>
<evidence type="ECO:0000313" key="1">
    <source>
        <dbReference type="EMBL" id="CAG8763753.1"/>
    </source>
</evidence>
<sequence>PLLWLRQFNRTYPTWIAQYFQQYESSNMTKQHKTFFSNLELAILQQSRATVDPFGDCMDYSYSTDHIMFQLAANISRSEFKEAIDNCDVYNYSDICKFVLTKINWKLADPHINVLYSEIDMTIEHICPRSTAQPLGVLTLQSSVREKLYDQKYSKFRESSFAITQHLCKTFPKSFSSEDVEKRHALLVDTF</sequence>
<dbReference type="OrthoDB" id="537448at2759"/>
<reference evidence="1" key="1">
    <citation type="submission" date="2021-06" db="EMBL/GenBank/DDBJ databases">
        <authorList>
            <person name="Kallberg Y."/>
            <person name="Tangrot J."/>
            <person name="Rosling A."/>
        </authorList>
    </citation>
    <scope>NUCLEOTIDE SEQUENCE</scope>
    <source>
        <strain evidence="1">MA453B</strain>
    </source>
</reference>
<protein>
    <submittedName>
        <fullName evidence="1">23635_t:CDS:1</fullName>
    </submittedName>
</protein>
<name>A0A9N9J629_9GLOM</name>
<dbReference type="AlphaFoldDB" id="A0A9N9J629"/>
<accession>A0A9N9J629</accession>
<keyword evidence="2" id="KW-1185">Reference proteome</keyword>
<dbReference type="EMBL" id="CAJVPY010017797">
    <property type="protein sequence ID" value="CAG8763753.1"/>
    <property type="molecule type" value="Genomic_DNA"/>
</dbReference>
<gene>
    <name evidence="1" type="ORF">DERYTH_LOCUS18064</name>
</gene>
<proteinExistence type="predicted"/>
<feature type="non-terminal residue" evidence="1">
    <location>
        <position position="191"/>
    </location>
</feature>
<organism evidence="1 2">
    <name type="scientific">Dentiscutata erythropus</name>
    <dbReference type="NCBI Taxonomy" id="1348616"/>
    <lineage>
        <taxon>Eukaryota</taxon>
        <taxon>Fungi</taxon>
        <taxon>Fungi incertae sedis</taxon>
        <taxon>Mucoromycota</taxon>
        <taxon>Glomeromycotina</taxon>
        <taxon>Glomeromycetes</taxon>
        <taxon>Diversisporales</taxon>
        <taxon>Gigasporaceae</taxon>
        <taxon>Dentiscutata</taxon>
    </lineage>
</organism>
<evidence type="ECO:0000313" key="2">
    <source>
        <dbReference type="Proteomes" id="UP000789405"/>
    </source>
</evidence>